<evidence type="ECO:0000313" key="1">
    <source>
        <dbReference type="EMBL" id="OZI58708.1"/>
    </source>
</evidence>
<reference evidence="1 2" key="1">
    <citation type="submission" date="2017-05" db="EMBL/GenBank/DDBJ databases">
        <title>Complete and WGS of Bordetella genogroups.</title>
        <authorList>
            <person name="Spilker T."/>
            <person name="Lipuma J."/>
        </authorList>
    </citation>
    <scope>NUCLEOTIDE SEQUENCE [LARGE SCALE GENOMIC DNA]</scope>
    <source>
        <strain evidence="1 2">AU9795</strain>
    </source>
</reference>
<evidence type="ECO:0008006" key="3">
    <source>
        <dbReference type="Google" id="ProtNLM"/>
    </source>
</evidence>
<name>A0ABX4EWF1_9BORD</name>
<comment type="caution">
    <text evidence="1">The sequence shown here is derived from an EMBL/GenBank/DDBJ whole genome shotgun (WGS) entry which is preliminary data.</text>
</comment>
<organism evidence="1 2">
    <name type="scientific">Bordetella genomosp. 1</name>
    <dbReference type="NCBI Taxonomy" id="1395607"/>
    <lineage>
        <taxon>Bacteria</taxon>
        <taxon>Pseudomonadati</taxon>
        <taxon>Pseudomonadota</taxon>
        <taxon>Betaproteobacteria</taxon>
        <taxon>Burkholderiales</taxon>
        <taxon>Alcaligenaceae</taxon>
        <taxon>Bordetella</taxon>
    </lineage>
</organism>
<keyword evidence="2" id="KW-1185">Reference proteome</keyword>
<dbReference type="InterPro" id="IPR016181">
    <property type="entry name" value="Acyl_CoA_acyltransferase"/>
</dbReference>
<accession>A0ABX4EWF1</accession>
<gene>
    <name evidence="1" type="ORF">CAL27_18675</name>
</gene>
<evidence type="ECO:0000313" key="2">
    <source>
        <dbReference type="Proteomes" id="UP000216354"/>
    </source>
</evidence>
<sequence length="160" mass="17307">MVAEILIRAASPADAFELAPVMRPADRAEIDAAQGQGACYAEAVRSSIVRSSAAWTAHINGEIAMIGGVAPLGTLLTGNVGSPWLLGSTAMFRRPGALTRTARRYVAFMHQTYPELVNYVDARNVVSIAWLQRLGFEVRTDAPIPYGPDGVPFFRFTKKV</sequence>
<dbReference type="SUPFAM" id="SSF55729">
    <property type="entry name" value="Acyl-CoA N-acyltransferases (Nat)"/>
    <property type="match status" value="1"/>
</dbReference>
<protein>
    <recommendedName>
        <fullName evidence="3">DUF2833 domain-containing protein</fullName>
    </recommendedName>
</protein>
<proteinExistence type="predicted"/>
<dbReference type="EMBL" id="NEVR01000004">
    <property type="protein sequence ID" value="OZI58708.1"/>
    <property type="molecule type" value="Genomic_DNA"/>
</dbReference>
<dbReference type="Proteomes" id="UP000216354">
    <property type="component" value="Unassembled WGS sequence"/>
</dbReference>